<sequence>MASQKRKAAPSERPAKSVGTSRKHQKTSLLQEPAFPSEENLPPGGIDPGLGNMEDDDDFGGVFNNARRPPPIDIKQIKTVVTQRKVHGVKQSQAEARKKKAEEEAAQMRLEVAKEQEELEAQANNIEQDEQDIDAPTMHQVFYPAQANATAAQNENFDGLEHALGEAGLSQADASDLGNEGLRQYLLSGFIQQHCSWSKACSASLLKELFSIMASSLDEQVASAAFWALSSLLGDAQAHEAILGKVLDLPQDSWIYGGGEAAPACKLGWLPGANDFLGALRRLGWREDGSSPPASNTPAAPLTMLISPQKGAKQEKAPPKLHNMQLLWRLLAAICRQTSKGGIPQPCEMFEGDGLQDLFIAALQLYLDPLTSLLAPELENALLAIAEAVPARLWEEYLPGLAGRIGCDEPSEAISMVAGVAGTSSHKRRLAAIQLLPQTSARCKQLRSAAILCLLPTLMVPNTVKGKKGSKVRAKGVSPAWVALPAMPWWDGQDLSRAGKAVIEAGLSSPPVYSLWEVDTALRAAHILVSQMLYAMHLGTLERKDVLEGRKFLKNWRTFLAGMKQKCDRSLACVVIQGSITDMVENALVESISSQDVQ</sequence>
<feature type="coiled-coil region" evidence="1">
    <location>
        <begin position="89"/>
        <end position="132"/>
    </location>
</feature>
<evidence type="ECO:0000256" key="1">
    <source>
        <dbReference type="SAM" id="Coils"/>
    </source>
</evidence>
<proteinExistence type="predicted"/>
<organism evidence="3 4">
    <name type="scientific">Apatococcus lobatus</name>
    <dbReference type="NCBI Taxonomy" id="904363"/>
    <lineage>
        <taxon>Eukaryota</taxon>
        <taxon>Viridiplantae</taxon>
        <taxon>Chlorophyta</taxon>
        <taxon>core chlorophytes</taxon>
        <taxon>Trebouxiophyceae</taxon>
        <taxon>Chlorellales</taxon>
        <taxon>Chlorellaceae</taxon>
        <taxon>Apatococcus</taxon>
    </lineage>
</organism>
<evidence type="ECO:0000313" key="4">
    <source>
        <dbReference type="Proteomes" id="UP001438707"/>
    </source>
</evidence>
<dbReference type="PANTHER" id="PTHR37212">
    <property type="entry name" value="ACTIN PROTEIN 2/3 COMPLEX SUBUNIT-LIKE PROTEIN"/>
    <property type="match status" value="1"/>
</dbReference>
<keyword evidence="4" id="KW-1185">Reference proteome</keyword>
<keyword evidence="1" id="KW-0175">Coiled coil</keyword>
<gene>
    <name evidence="3" type="ORF">WJX74_002843</name>
</gene>
<dbReference type="PANTHER" id="PTHR37212:SF2">
    <property type="entry name" value="ACTIN PROTEIN 2_3 COMPLEX SUBUNIT-LIKE PROTEIN"/>
    <property type="match status" value="1"/>
</dbReference>
<name>A0AAW1S9W8_9CHLO</name>
<evidence type="ECO:0000313" key="3">
    <source>
        <dbReference type="EMBL" id="KAK9842817.1"/>
    </source>
</evidence>
<dbReference type="AlphaFoldDB" id="A0AAW1S9W8"/>
<dbReference type="Proteomes" id="UP001438707">
    <property type="component" value="Unassembled WGS sequence"/>
</dbReference>
<evidence type="ECO:0000256" key="2">
    <source>
        <dbReference type="SAM" id="MobiDB-lite"/>
    </source>
</evidence>
<accession>A0AAW1S9W8</accession>
<feature type="region of interest" description="Disordered" evidence="2">
    <location>
        <begin position="1"/>
        <end position="71"/>
    </location>
</feature>
<dbReference type="EMBL" id="JALJOS010000002">
    <property type="protein sequence ID" value="KAK9842817.1"/>
    <property type="molecule type" value="Genomic_DNA"/>
</dbReference>
<comment type="caution">
    <text evidence="3">The sequence shown here is derived from an EMBL/GenBank/DDBJ whole genome shotgun (WGS) entry which is preliminary data.</text>
</comment>
<protein>
    <submittedName>
        <fullName evidence="3">Uncharacterized protein</fullName>
    </submittedName>
</protein>
<reference evidence="3 4" key="1">
    <citation type="journal article" date="2024" name="Nat. Commun.">
        <title>Phylogenomics reveals the evolutionary origins of lichenization in chlorophyte algae.</title>
        <authorList>
            <person name="Puginier C."/>
            <person name="Libourel C."/>
            <person name="Otte J."/>
            <person name="Skaloud P."/>
            <person name="Haon M."/>
            <person name="Grisel S."/>
            <person name="Petersen M."/>
            <person name="Berrin J.G."/>
            <person name="Delaux P.M."/>
            <person name="Dal Grande F."/>
            <person name="Keller J."/>
        </authorList>
    </citation>
    <scope>NUCLEOTIDE SEQUENCE [LARGE SCALE GENOMIC DNA]</scope>
    <source>
        <strain evidence="3 4">SAG 2145</strain>
    </source>
</reference>